<organism evidence="2 3">
    <name type="scientific">Meira miltonrushii</name>
    <dbReference type="NCBI Taxonomy" id="1280837"/>
    <lineage>
        <taxon>Eukaryota</taxon>
        <taxon>Fungi</taxon>
        <taxon>Dikarya</taxon>
        <taxon>Basidiomycota</taxon>
        <taxon>Ustilaginomycotina</taxon>
        <taxon>Exobasidiomycetes</taxon>
        <taxon>Exobasidiales</taxon>
        <taxon>Brachybasidiaceae</taxon>
        <taxon>Meira</taxon>
    </lineage>
</organism>
<dbReference type="Proteomes" id="UP000245771">
    <property type="component" value="Unassembled WGS sequence"/>
</dbReference>
<dbReference type="RefSeq" id="XP_025357035.1">
    <property type="nucleotide sequence ID" value="XM_025495978.1"/>
</dbReference>
<feature type="non-terminal residue" evidence="2">
    <location>
        <position position="1"/>
    </location>
</feature>
<gene>
    <name evidence="2" type="ORF">FA14DRAFT_112436</name>
</gene>
<dbReference type="CDD" id="cd00586">
    <property type="entry name" value="4HBT"/>
    <property type="match status" value="1"/>
</dbReference>
<evidence type="ECO:0000256" key="1">
    <source>
        <dbReference type="ARBA" id="ARBA00038476"/>
    </source>
</evidence>
<evidence type="ECO:0008006" key="4">
    <source>
        <dbReference type="Google" id="ProtNLM"/>
    </source>
</evidence>
<sequence length="332" mass="37702">PPWIKAILVSLVLINIKSFPLLWHIRVLGAAVISRNRARPSVHALLPWIRSNKYPTTSPGITPRLRLDQVPLGRDIFTDRFSMILRATPDDCDWNGHMSNSSYPRSLDHPRIAFFSSRFLRVHFDGGHWALGGSNFIFHREIPFMAKYEVECSIGGWDEKWFYIVARFMSPSKPTPTRSSVVRSKSAQNLKKLLGERTLYCTSVSRYCTKAGRKTIPPWFVVATSGYGTFASTRTNWDKSENLRRNTLARAKADYEAKTGKAMPRDAFVMGSGYRKGGILYAYDPARKPNDLSDERGLGSLQDPQSWHLAEWEERRLKGLELIKTLGGLAQP</sequence>
<dbReference type="GeneID" id="37017759"/>
<dbReference type="InterPro" id="IPR051490">
    <property type="entry name" value="THEM6_lcsJ_thioesterase"/>
</dbReference>
<protein>
    <recommendedName>
        <fullName evidence="4">Thioesterase/thiol ester dehydrase-isomerase</fullName>
    </recommendedName>
</protein>
<dbReference type="PANTHER" id="PTHR12475:SF4">
    <property type="entry name" value="PROTEIN THEM6"/>
    <property type="match status" value="1"/>
</dbReference>
<dbReference type="EMBL" id="KZ819602">
    <property type="protein sequence ID" value="PWN36733.1"/>
    <property type="molecule type" value="Genomic_DNA"/>
</dbReference>
<reference evidence="2 3" key="1">
    <citation type="journal article" date="2018" name="Mol. Biol. Evol.">
        <title>Broad Genomic Sampling Reveals a Smut Pathogenic Ancestry of the Fungal Clade Ustilaginomycotina.</title>
        <authorList>
            <person name="Kijpornyongpan T."/>
            <person name="Mondo S.J."/>
            <person name="Barry K."/>
            <person name="Sandor L."/>
            <person name="Lee J."/>
            <person name="Lipzen A."/>
            <person name="Pangilinan J."/>
            <person name="LaButti K."/>
            <person name="Hainaut M."/>
            <person name="Henrissat B."/>
            <person name="Grigoriev I.V."/>
            <person name="Spatafora J.W."/>
            <person name="Aime M.C."/>
        </authorList>
    </citation>
    <scope>NUCLEOTIDE SEQUENCE [LARGE SCALE GENOMIC DNA]</scope>
    <source>
        <strain evidence="2 3">MCA 3882</strain>
    </source>
</reference>
<evidence type="ECO:0000313" key="3">
    <source>
        <dbReference type="Proteomes" id="UP000245771"/>
    </source>
</evidence>
<name>A0A316VK92_9BASI</name>
<dbReference type="Gene3D" id="3.10.129.10">
    <property type="entry name" value="Hotdog Thioesterase"/>
    <property type="match status" value="1"/>
</dbReference>
<dbReference type="InterPro" id="IPR029069">
    <property type="entry name" value="HotDog_dom_sf"/>
</dbReference>
<comment type="similarity">
    <text evidence="1">Belongs to the lcsJ thioesterase family.</text>
</comment>
<dbReference type="PANTHER" id="PTHR12475">
    <property type="match status" value="1"/>
</dbReference>
<accession>A0A316VK92</accession>
<keyword evidence="3" id="KW-1185">Reference proteome</keyword>
<proteinExistence type="inferred from homology"/>
<feature type="non-terminal residue" evidence="2">
    <location>
        <position position="332"/>
    </location>
</feature>
<dbReference type="AlphaFoldDB" id="A0A316VK92"/>
<dbReference type="Pfam" id="PF13279">
    <property type="entry name" value="4HBT_2"/>
    <property type="match status" value="1"/>
</dbReference>
<dbReference type="SUPFAM" id="SSF54637">
    <property type="entry name" value="Thioesterase/thiol ester dehydrase-isomerase"/>
    <property type="match status" value="1"/>
</dbReference>
<evidence type="ECO:0000313" key="2">
    <source>
        <dbReference type="EMBL" id="PWN36733.1"/>
    </source>
</evidence>
<dbReference type="InParanoid" id="A0A316VK92"/>
<dbReference type="OrthoDB" id="265761at2759"/>